<evidence type="ECO:0000256" key="9">
    <source>
        <dbReference type="ARBA" id="ARBA00059620"/>
    </source>
</evidence>
<dbReference type="SUPFAM" id="SSF51735">
    <property type="entry name" value="NAD(P)-binding Rossmann-fold domains"/>
    <property type="match status" value="1"/>
</dbReference>
<dbReference type="OrthoDB" id="5840532at2759"/>
<dbReference type="GO" id="GO:0005811">
    <property type="term" value="C:lipid droplet"/>
    <property type="evidence" value="ECO:0007669"/>
    <property type="project" value="TreeGrafter"/>
</dbReference>
<comment type="caution">
    <text evidence="13">The sequence shown here is derived from an EMBL/GenBank/DDBJ whole genome shotgun (WGS) entry which is preliminary data.</text>
</comment>
<proteinExistence type="inferred from homology"/>
<dbReference type="CDD" id="cd05339">
    <property type="entry name" value="17beta-HSDXI-like_SDR_c"/>
    <property type="match status" value="1"/>
</dbReference>
<dbReference type="AlphaFoldDB" id="A0A1D2MSG2"/>
<name>A0A1D2MSG2_ORCCI</name>
<dbReference type="GO" id="GO:0052650">
    <property type="term" value="F:all-trans-retinol dehydrogenase (NADP+) activity"/>
    <property type="evidence" value="ECO:0007669"/>
    <property type="project" value="UniProtKB-ARBA"/>
</dbReference>
<dbReference type="GO" id="GO:0016020">
    <property type="term" value="C:membrane"/>
    <property type="evidence" value="ECO:0007669"/>
    <property type="project" value="UniProtKB-SubCell"/>
</dbReference>
<dbReference type="EMBL" id="LJIJ01000591">
    <property type="protein sequence ID" value="ODM96030.1"/>
    <property type="molecule type" value="Genomic_DNA"/>
</dbReference>
<evidence type="ECO:0000256" key="12">
    <source>
        <dbReference type="RuleBase" id="RU000363"/>
    </source>
</evidence>
<evidence type="ECO:0000256" key="10">
    <source>
        <dbReference type="ARBA" id="ARBA00068717"/>
    </source>
</evidence>
<dbReference type="FunFam" id="3.40.50.720:FF:000131">
    <property type="entry name" value="Short-chain dehydrogenase/reductase 3"/>
    <property type="match status" value="1"/>
</dbReference>
<evidence type="ECO:0000256" key="4">
    <source>
        <dbReference type="ARBA" id="ARBA00022857"/>
    </source>
</evidence>
<evidence type="ECO:0000256" key="6">
    <source>
        <dbReference type="ARBA" id="ARBA00023002"/>
    </source>
</evidence>
<keyword evidence="6" id="KW-0560">Oxidoreductase</keyword>
<dbReference type="PANTHER" id="PTHR24322">
    <property type="entry name" value="PKSB"/>
    <property type="match status" value="1"/>
</dbReference>
<gene>
    <name evidence="13" type="ORF">Ocin01_10642</name>
</gene>
<evidence type="ECO:0000256" key="7">
    <source>
        <dbReference type="ARBA" id="ARBA00023098"/>
    </source>
</evidence>
<dbReference type="PRINTS" id="PR00080">
    <property type="entry name" value="SDRFAMILY"/>
</dbReference>
<keyword evidence="14" id="KW-1185">Reference proteome</keyword>
<dbReference type="STRING" id="48709.A0A1D2MSG2"/>
<evidence type="ECO:0000256" key="5">
    <source>
        <dbReference type="ARBA" id="ARBA00022989"/>
    </source>
</evidence>
<reference evidence="13 14" key="1">
    <citation type="journal article" date="2016" name="Genome Biol. Evol.">
        <title>Gene Family Evolution Reflects Adaptation to Soil Environmental Stressors in the Genome of the Collembolan Orchesella cincta.</title>
        <authorList>
            <person name="Faddeeva-Vakhrusheva A."/>
            <person name="Derks M.F."/>
            <person name="Anvar S.Y."/>
            <person name="Agamennone V."/>
            <person name="Suring W."/>
            <person name="Smit S."/>
            <person name="van Straalen N.M."/>
            <person name="Roelofs D."/>
        </authorList>
    </citation>
    <scope>NUCLEOTIDE SEQUENCE [LARGE SCALE GENOMIC DNA]</scope>
    <source>
        <tissue evidence="13">Mixed pool</tissue>
    </source>
</reference>
<keyword evidence="7" id="KW-0443">Lipid metabolism</keyword>
<comment type="subcellular location">
    <subcellularLocation>
        <location evidence="1">Membrane</location>
        <topology evidence="1">Multi-pass membrane protein</topology>
    </subcellularLocation>
</comment>
<keyword evidence="5" id="KW-1133">Transmembrane helix</keyword>
<protein>
    <recommendedName>
        <fullName evidence="10">Short-chain dehydrogenase/reductase 3</fullName>
    </recommendedName>
    <alternativeName>
        <fullName evidence="11">Retinal short-chain dehydrogenase/reductase 1</fullName>
    </alternativeName>
</protein>
<keyword evidence="8" id="KW-0472">Membrane</keyword>
<keyword evidence="3" id="KW-0812">Transmembrane</keyword>
<evidence type="ECO:0000256" key="11">
    <source>
        <dbReference type="ARBA" id="ARBA00082544"/>
    </source>
</evidence>
<comment type="function">
    <text evidence="9">Catalyzes the reduction of all-trans-retinal to all-trans-retinol in the presence of NADPH.</text>
</comment>
<dbReference type="PANTHER" id="PTHR24322:SF736">
    <property type="entry name" value="RETINOL DEHYDROGENASE 10"/>
    <property type="match status" value="1"/>
</dbReference>
<evidence type="ECO:0000256" key="3">
    <source>
        <dbReference type="ARBA" id="ARBA00022692"/>
    </source>
</evidence>
<keyword evidence="4" id="KW-0521">NADP</keyword>
<evidence type="ECO:0000313" key="13">
    <source>
        <dbReference type="EMBL" id="ODM96030.1"/>
    </source>
</evidence>
<evidence type="ECO:0000256" key="2">
    <source>
        <dbReference type="ARBA" id="ARBA00006484"/>
    </source>
</evidence>
<dbReference type="InterPro" id="IPR002347">
    <property type="entry name" value="SDR_fam"/>
</dbReference>
<accession>A0A1D2MSG2</accession>
<dbReference type="PRINTS" id="PR00081">
    <property type="entry name" value="GDHRDH"/>
</dbReference>
<dbReference type="Pfam" id="PF00106">
    <property type="entry name" value="adh_short"/>
    <property type="match status" value="1"/>
</dbReference>
<comment type="similarity">
    <text evidence="2 12">Belongs to the short-chain dehydrogenases/reductases (SDR) family.</text>
</comment>
<dbReference type="Gene3D" id="3.40.50.720">
    <property type="entry name" value="NAD(P)-binding Rossmann-like Domain"/>
    <property type="match status" value="1"/>
</dbReference>
<evidence type="ECO:0000256" key="1">
    <source>
        <dbReference type="ARBA" id="ARBA00004141"/>
    </source>
</evidence>
<evidence type="ECO:0000256" key="8">
    <source>
        <dbReference type="ARBA" id="ARBA00023136"/>
    </source>
</evidence>
<dbReference type="OMA" id="IDQARNN"/>
<dbReference type="InterPro" id="IPR036291">
    <property type="entry name" value="NAD(P)-bd_dom_sf"/>
</dbReference>
<evidence type="ECO:0000313" key="14">
    <source>
        <dbReference type="Proteomes" id="UP000094527"/>
    </source>
</evidence>
<sequence length="319" mass="35579">MAKCVAQSWVIMQDVWDLIVLLVMTIAAHIRAVYRNFVPPPPKSLVGKVVLVTGSSGGIGRQICSQLAPKGAVLVCWDVDKRSNDNFVKDLVAKTGVKAFSYQVDVSDRSHVQTVLQKVRQDVGDINIVINNAGIMPCKPFLKNTPEELEKLFQINVLAHFWVLQEVLPRMIEVNEGHIVTTCSATGIIPTRNLAAYSGTKHAVHGFIESLKDELRYDSRKPNIKFTTVYPFACSTGLLSGIKSYSRFPFILNEVLQPEEVAEKLIDGLQRNYEHVYIPNFIRFAGTTAKCLLPEVQRLSADFMGCYVEPVSTEAKKIK</sequence>
<organism evidence="13 14">
    <name type="scientific">Orchesella cincta</name>
    <name type="common">Springtail</name>
    <name type="synonym">Podura cincta</name>
    <dbReference type="NCBI Taxonomy" id="48709"/>
    <lineage>
        <taxon>Eukaryota</taxon>
        <taxon>Metazoa</taxon>
        <taxon>Ecdysozoa</taxon>
        <taxon>Arthropoda</taxon>
        <taxon>Hexapoda</taxon>
        <taxon>Collembola</taxon>
        <taxon>Entomobryomorpha</taxon>
        <taxon>Entomobryoidea</taxon>
        <taxon>Orchesellidae</taxon>
        <taxon>Orchesellinae</taxon>
        <taxon>Orchesella</taxon>
    </lineage>
</organism>
<dbReference type="Proteomes" id="UP000094527">
    <property type="component" value="Unassembled WGS sequence"/>
</dbReference>